<dbReference type="KEGG" id="elut:CKA38_14690"/>
<dbReference type="Proteomes" id="UP000244896">
    <property type="component" value="Chromosome"/>
</dbReference>
<protein>
    <recommendedName>
        <fullName evidence="4">HTH lacI-type domain-containing protein</fullName>
    </recommendedName>
</protein>
<dbReference type="PANTHER" id="PTHR30146">
    <property type="entry name" value="LACI-RELATED TRANSCRIPTIONAL REPRESSOR"/>
    <property type="match status" value="1"/>
</dbReference>
<dbReference type="PANTHER" id="PTHR30146:SF109">
    <property type="entry name" value="HTH-TYPE TRANSCRIPTIONAL REGULATOR GALS"/>
    <property type="match status" value="1"/>
</dbReference>
<evidence type="ECO:0000256" key="3">
    <source>
        <dbReference type="ARBA" id="ARBA00023163"/>
    </source>
</evidence>
<dbReference type="InterPro" id="IPR000843">
    <property type="entry name" value="HTH_LacI"/>
</dbReference>
<gene>
    <name evidence="5" type="ORF">CKA38_14690</name>
</gene>
<dbReference type="EMBL" id="CP023004">
    <property type="protein sequence ID" value="AWI10338.1"/>
    <property type="molecule type" value="Genomic_DNA"/>
</dbReference>
<dbReference type="PROSITE" id="PS50932">
    <property type="entry name" value="HTH_LACI_2"/>
    <property type="match status" value="1"/>
</dbReference>
<accession>A0A2U8E5X9</accession>
<keyword evidence="2" id="KW-0238">DNA-binding</keyword>
<dbReference type="SMART" id="SM00354">
    <property type="entry name" value="HTH_LACI"/>
    <property type="match status" value="1"/>
</dbReference>
<dbReference type="RefSeq" id="WP_108826240.1">
    <property type="nucleotide sequence ID" value="NZ_CP023004.1"/>
</dbReference>
<name>A0A2U8E5X9_9BACT</name>
<dbReference type="InterPro" id="IPR010982">
    <property type="entry name" value="Lambda_DNA-bd_dom_sf"/>
</dbReference>
<dbReference type="AlphaFoldDB" id="A0A2U8E5X9"/>
<dbReference type="SUPFAM" id="SSF47413">
    <property type="entry name" value="lambda repressor-like DNA-binding domains"/>
    <property type="match status" value="1"/>
</dbReference>
<feature type="domain" description="HTH lacI-type" evidence="4">
    <location>
        <begin position="22"/>
        <end position="70"/>
    </location>
</feature>
<dbReference type="InterPro" id="IPR028082">
    <property type="entry name" value="Peripla_BP_I"/>
</dbReference>
<evidence type="ECO:0000256" key="1">
    <source>
        <dbReference type="ARBA" id="ARBA00023015"/>
    </source>
</evidence>
<evidence type="ECO:0000313" key="6">
    <source>
        <dbReference type="Proteomes" id="UP000244896"/>
    </source>
</evidence>
<organism evidence="5 6">
    <name type="scientific">Ereboglobus luteus</name>
    <dbReference type="NCBI Taxonomy" id="1796921"/>
    <lineage>
        <taxon>Bacteria</taxon>
        <taxon>Pseudomonadati</taxon>
        <taxon>Verrucomicrobiota</taxon>
        <taxon>Opitutia</taxon>
        <taxon>Opitutales</taxon>
        <taxon>Opitutaceae</taxon>
        <taxon>Ereboglobus</taxon>
    </lineage>
</organism>
<dbReference type="GO" id="GO:0003700">
    <property type="term" value="F:DNA-binding transcription factor activity"/>
    <property type="evidence" value="ECO:0007669"/>
    <property type="project" value="TreeGrafter"/>
</dbReference>
<sequence length="355" mass="39424">MKSKHTEPKTVTRPIRSTTEFARHVGLARTTVSRVLNGQPGLKKKTIDRVNRAIEETGFVPNAYALHLKGKRTQTVGVCVQNLSFPILVNKLATLQAKLRDRGITTFIEVVDGDSYEGAVRNFLSLRVEAMVFLGYFDEGKIERQLQGLVNNGTPSLIIDHFGIKGANTVTLDRARGMVAITEHLLDLGHRRFGLLGYSESFRSTHERTRGIREALEERGLDFDKCTENIDDQIVRTSDFEFGRALVRTFIERGKPPTAFIALNDVLAAGAIHGVRDMGLRVPEDFSVSGFNNQDICSMVVPNITSVDQRVDKTIQVAVDFVIDQMGKPLRTKPVVKMIDPLLIVRGSTGPARGR</sequence>
<dbReference type="GO" id="GO:0000976">
    <property type="term" value="F:transcription cis-regulatory region binding"/>
    <property type="evidence" value="ECO:0007669"/>
    <property type="project" value="TreeGrafter"/>
</dbReference>
<proteinExistence type="predicted"/>
<keyword evidence="6" id="KW-1185">Reference proteome</keyword>
<dbReference type="Pfam" id="PF13377">
    <property type="entry name" value="Peripla_BP_3"/>
    <property type="match status" value="1"/>
</dbReference>
<dbReference type="Gene3D" id="3.40.50.2300">
    <property type="match status" value="2"/>
</dbReference>
<dbReference type="Gene3D" id="1.10.260.40">
    <property type="entry name" value="lambda repressor-like DNA-binding domains"/>
    <property type="match status" value="1"/>
</dbReference>
<evidence type="ECO:0000256" key="2">
    <source>
        <dbReference type="ARBA" id="ARBA00023125"/>
    </source>
</evidence>
<keyword evidence="1" id="KW-0805">Transcription regulation</keyword>
<evidence type="ECO:0000313" key="5">
    <source>
        <dbReference type="EMBL" id="AWI10338.1"/>
    </source>
</evidence>
<keyword evidence="3" id="KW-0804">Transcription</keyword>
<dbReference type="InterPro" id="IPR046335">
    <property type="entry name" value="LacI/GalR-like_sensor"/>
</dbReference>
<dbReference type="CDD" id="cd06267">
    <property type="entry name" value="PBP1_LacI_sugar_binding-like"/>
    <property type="match status" value="1"/>
</dbReference>
<dbReference type="SUPFAM" id="SSF53822">
    <property type="entry name" value="Periplasmic binding protein-like I"/>
    <property type="match status" value="1"/>
</dbReference>
<reference evidence="5 6" key="1">
    <citation type="journal article" date="2018" name="Syst. Appl. Microbiol.">
        <title>Ereboglobus luteus gen. nov. sp. nov. from cockroach guts, and new insights into the oxygen relationship of the genera Opitutus and Didymococcus (Verrucomicrobia: Opitutaceae).</title>
        <authorList>
            <person name="Tegtmeier D."/>
            <person name="Belitz A."/>
            <person name="Radek R."/>
            <person name="Heimerl T."/>
            <person name="Brune A."/>
        </authorList>
    </citation>
    <scope>NUCLEOTIDE SEQUENCE [LARGE SCALE GENOMIC DNA]</scope>
    <source>
        <strain evidence="5 6">Ho45</strain>
    </source>
</reference>
<evidence type="ECO:0000259" key="4">
    <source>
        <dbReference type="PROSITE" id="PS50932"/>
    </source>
</evidence>
<dbReference type="CDD" id="cd01392">
    <property type="entry name" value="HTH_LacI"/>
    <property type="match status" value="1"/>
</dbReference>
<dbReference type="OrthoDB" id="185538at2"/>
<dbReference type="Pfam" id="PF00356">
    <property type="entry name" value="LacI"/>
    <property type="match status" value="1"/>
</dbReference>